<dbReference type="eggNOG" id="COG1088">
    <property type="taxonomic scope" value="Bacteria"/>
</dbReference>
<dbReference type="RefSeq" id="WP_015851523.1">
    <property type="nucleotide sequence ID" value="NC_012881.1"/>
</dbReference>
<protein>
    <recommendedName>
        <fullName evidence="4 7">dTDP-glucose 4,6-dehydratase</fullName>
        <ecNumber evidence="4 7">4.2.1.46</ecNumber>
    </recommendedName>
</protein>
<dbReference type="AlphaFoldDB" id="C6BT03"/>
<dbReference type="InterPro" id="IPR005888">
    <property type="entry name" value="dTDP_Gluc_deHydtase"/>
</dbReference>
<dbReference type="Pfam" id="PF16363">
    <property type="entry name" value="GDP_Man_Dehyd"/>
    <property type="match status" value="1"/>
</dbReference>
<keyword evidence="10" id="KW-1185">Reference proteome</keyword>
<dbReference type="InterPro" id="IPR036291">
    <property type="entry name" value="NAD(P)-bd_dom_sf"/>
</dbReference>
<evidence type="ECO:0000313" key="10">
    <source>
        <dbReference type="Proteomes" id="UP000002601"/>
    </source>
</evidence>
<evidence type="ECO:0000256" key="2">
    <source>
        <dbReference type="ARBA" id="ARBA00001911"/>
    </source>
</evidence>
<evidence type="ECO:0000256" key="3">
    <source>
        <dbReference type="ARBA" id="ARBA00008178"/>
    </source>
</evidence>
<evidence type="ECO:0000256" key="4">
    <source>
        <dbReference type="ARBA" id="ARBA00011990"/>
    </source>
</evidence>
<dbReference type="Gene3D" id="3.90.25.10">
    <property type="entry name" value="UDP-galactose 4-epimerase, domain 1"/>
    <property type="match status" value="1"/>
</dbReference>
<dbReference type="CDD" id="cd05246">
    <property type="entry name" value="dTDP_GD_SDR_e"/>
    <property type="match status" value="1"/>
</dbReference>
<dbReference type="OrthoDB" id="9803010at2"/>
<dbReference type="KEGG" id="dsa:Desal_1645"/>
<sequence length="340" mass="38407">MRLLITGGCGFIGTNFIYLMKERHPDWKLFNLDKLTYAGNRKNLLELEQDENSGYTFIHGDICDKEFVTSVLHDYKIDAVVNFAAESHVDRSINDPAPFLTTNTLGAQNMMECARSAGIEKFVHVSTDEVYGTLGPNDPAFSEENPLEPNSPYSASKAGADLMARAYFETYKFPVSITRCSNNYGPYQFPEKLIPLMFIKATTGESLPIYGDGSNIRDWIYVDDHCTGVELTLLKGQPGKAYNFGGAAEKTNLELVKELLAILGKDESLITYVKDRPGHDMRYAMDYSLAEKELGFAPAVTFDEGIRKTIEWYQSNGQWLEDVRSGAYREFMDQWYGERK</sequence>
<evidence type="ECO:0000256" key="5">
    <source>
        <dbReference type="ARBA" id="ARBA00023027"/>
    </source>
</evidence>
<feature type="domain" description="NAD(P)-binding" evidence="8">
    <location>
        <begin position="4"/>
        <end position="309"/>
    </location>
</feature>
<keyword evidence="6 7" id="KW-0456">Lyase</keyword>
<evidence type="ECO:0000256" key="7">
    <source>
        <dbReference type="RuleBase" id="RU004473"/>
    </source>
</evidence>
<dbReference type="SUPFAM" id="SSF51735">
    <property type="entry name" value="NAD(P)-binding Rossmann-fold domains"/>
    <property type="match status" value="1"/>
</dbReference>
<evidence type="ECO:0000256" key="6">
    <source>
        <dbReference type="ARBA" id="ARBA00023239"/>
    </source>
</evidence>
<dbReference type="EMBL" id="CP001649">
    <property type="protein sequence ID" value="ACS79707.1"/>
    <property type="molecule type" value="Genomic_DNA"/>
</dbReference>
<dbReference type="EC" id="4.2.1.46" evidence="4 7"/>
<keyword evidence="5" id="KW-0520">NAD</keyword>
<organism evidence="9 10">
    <name type="scientific">Maridesulfovibrio salexigens (strain ATCC 14822 / DSM 2638 / NCIMB 8403 / VKM B-1763)</name>
    <name type="common">Desulfovibrio salexigens</name>
    <dbReference type="NCBI Taxonomy" id="526222"/>
    <lineage>
        <taxon>Bacteria</taxon>
        <taxon>Pseudomonadati</taxon>
        <taxon>Thermodesulfobacteriota</taxon>
        <taxon>Desulfovibrionia</taxon>
        <taxon>Desulfovibrionales</taxon>
        <taxon>Desulfovibrionaceae</taxon>
        <taxon>Maridesulfovibrio</taxon>
    </lineage>
</organism>
<gene>
    <name evidence="9" type="ordered locus">Desal_1645</name>
</gene>
<dbReference type="GO" id="GO:0009225">
    <property type="term" value="P:nucleotide-sugar metabolic process"/>
    <property type="evidence" value="ECO:0007669"/>
    <property type="project" value="InterPro"/>
</dbReference>
<dbReference type="FunFam" id="3.40.50.720:FF:000304">
    <property type="entry name" value="UDP-glucose 4,6-dehydratase"/>
    <property type="match status" value="1"/>
</dbReference>
<evidence type="ECO:0000313" key="9">
    <source>
        <dbReference type="EMBL" id="ACS79707.1"/>
    </source>
</evidence>
<dbReference type="HOGENOM" id="CLU_007383_1_14_7"/>
<dbReference type="NCBIfam" id="TIGR01181">
    <property type="entry name" value="dTDP_gluc_dehyt"/>
    <property type="match status" value="1"/>
</dbReference>
<comment type="catalytic activity">
    <reaction evidence="1 7">
        <text>dTDP-alpha-D-glucose = dTDP-4-dehydro-6-deoxy-alpha-D-glucose + H2O</text>
        <dbReference type="Rhea" id="RHEA:17221"/>
        <dbReference type="ChEBI" id="CHEBI:15377"/>
        <dbReference type="ChEBI" id="CHEBI:57477"/>
        <dbReference type="ChEBI" id="CHEBI:57649"/>
        <dbReference type="EC" id="4.2.1.46"/>
    </reaction>
</comment>
<comment type="similarity">
    <text evidence="3 7">Belongs to the NAD(P)-dependent epimerase/dehydratase family. dTDP-glucose dehydratase subfamily.</text>
</comment>
<dbReference type="STRING" id="526222.Desal_1645"/>
<evidence type="ECO:0000259" key="8">
    <source>
        <dbReference type="Pfam" id="PF16363"/>
    </source>
</evidence>
<dbReference type="GO" id="GO:0008460">
    <property type="term" value="F:dTDP-glucose 4,6-dehydratase activity"/>
    <property type="evidence" value="ECO:0007669"/>
    <property type="project" value="UniProtKB-EC"/>
</dbReference>
<evidence type="ECO:0000256" key="1">
    <source>
        <dbReference type="ARBA" id="ARBA00001539"/>
    </source>
</evidence>
<name>C6BT03_MARSD</name>
<reference evidence="9 10" key="1">
    <citation type="submission" date="2009-06" db="EMBL/GenBank/DDBJ databases">
        <title>Complete sequence of Desulfovibrio salexigens DSM 2638.</title>
        <authorList>
            <consortium name="US DOE Joint Genome Institute"/>
            <person name="Lucas S."/>
            <person name="Copeland A."/>
            <person name="Lapidus A."/>
            <person name="Glavina del Rio T."/>
            <person name="Tice H."/>
            <person name="Bruce D."/>
            <person name="Goodwin L."/>
            <person name="Pitluck S."/>
            <person name="Munk A.C."/>
            <person name="Brettin T."/>
            <person name="Detter J.C."/>
            <person name="Han C."/>
            <person name="Tapia R."/>
            <person name="Larimer F."/>
            <person name="Land M."/>
            <person name="Hauser L."/>
            <person name="Kyrpides N."/>
            <person name="Anderson I."/>
            <person name="Wall J.D."/>
            <person name="Arkin A.P."/>
            <person name="Dehal P."/>
            <person name="Chivian D."/>
            <person name="Giles B."/>
            <person name="Hazen T.C."/>
        </authorList>
    </citation>
    <scope>NUCLEOTIDE SEQUENCE [LARGE SCALE GENOMIC DNA]</scope>
    <source>
        <strain evidence="10">ATCC 14822 / DSM 2638 / NCIMB 8403 / VKM B-1763</strain>
    </source>
</reference>
<comment type="cofactor">
    <cofactor evidence="2 7">
        <name>NAD(+)</name>
        <dbReference type="ChEBI" id="CHEBI:57540"/>
    </cofactor>
</comment>
<dbReference type="InterPro" id="IPR016040">
    <property type="entry name" value="NAD(P)-bd_dom"/>
</dbReference>
<accession>C6BT03</accession>
<dbReference type="Proteomes" id="UP000002601">
    <property type="component" value="Chromosome"/>
</dbReference>
<dbReference type="PANTHER" id="PTHR43000">
    <property type="entry name" value="DTDP-D-GLUCOSE 4,6-DEHYDRATASE-RELATED"/>
    <property type="match status" value="1"/>
</dbReference>
<dbReference type="Gene3D" id="3.40.50.720">
    <property type="entry name" value="NAD(P)-binding Rossmann-like Domain"/>
    <property type="match status" value="1"/>
</dbReference>
<proteinExistence type="inferred from homology"/>